<comment type="caution">
    <text evidence="1">The sequence shown here is derived from an EMBL/GenBank/DDBJ whole genome shotgun (WGS) entry which is preliminary data.</text>
</comment>
<gene>
    <name evidence="1" type="ORF">M9H77_30942</name>
</gene>
<accession>A0ACB9ZYN4</accession>
<evidence type="ECO:0000313" key="2">
    <source>
        <dbReference type="Proteomes" id="UP001060085"/>
    </source>
</evidence>
<reference evidence="2" key="1">
    <citation type="journal article" date="2023" name="Nat. Plants">
        <title>Single-cell RNA sequencing provides a high-resolution roadmap for understanding the multicellular compartmentation of specialized metabolism.</title>
        <authorList>
            <person name="Sun S."/>
            <person name="Shen X."/>
            <person name="Li Y."/>
            <person name="Li Y."/>
            <person name="Wang S."/>
            <person name="Li R."/>
            <person name="Zhang H."/>
            <person name="Shen G."/>
            <person name="Guo B."/>
            <person name="Wei J."/>
            <person name="Xu J."/>
            <person name="St-Pierre B."/>
            <person name="Chen S."/>
            <person name="Sun C."/>
        </authorList>
    </citation>
    <scope>NUCLEOTIDE SEQUENCE [LARGE SCALE GENOMIC DNA]</scope>
</reference>
<name>A0ACB9ZYN4_CATRO</name>
<protein>
    <submittedName>
        <fullName evidence="1">Uncharacterized protein</fullName>
    </submittedName>
</protein>
<keyword evidence="2" id="KW-1185">Reference proteome</keyword>
<dbReference type="EMBL" id="CM044707">
    <property type="protein sequence ID" value="KAI5653755.1"/>
    <property type="molecule type" value="Genomic_DNA"/>
</dbReference>
<sequence length="205" mass="22905">MELGAVISIPWFLVRDVNQVLSEEDKTGGRFESWQSSGCLWEMLDVCQFTDLVGDCSRWRWPGLSTLDSRKSCRSVGREIQRISSHLQRISSNLLDGGAGMCMEVLRKKYGLLGLKVGNNTTTATSYIFRSVGRDSKPCSVGWLGSRTTSHGGSWNPLKGIVSSPSYGFYGGSCDSNLHVVRDYSLPVVVWWELVRVDHLRKFFG</sequence>
<evidence type="ECO:0000313" key="1">
    <source>
        <dbReference type="EMBL" id="KAI5653755.1"/>
    </source>
</evidence>
<dbReference type="Proteomes" id="UP001060085">
    <property type="component" value="Linkage Group LG07"/>
</dbReference>
<organism evidence="1 2">
    <name type="scientific">Catharanthus roseus</name>
    <name type="common">Madagascar periwinkle</name>
    <name type="synonym">Vinca rosea</name>
    <dbReference type="NCBI Taxonomy" id="4058"/>
    <lineage>
        <taxon>Eukaryota</taxon>
        <taxon>Viridiplantae</taxon>
        <taxon>Streptophyta</taxon>
        <taxon>Embryophyta</taxon>
        <taxon>Tracheophyta</taxon>
        <taxon>Spermatophyta</taxon>
        <taxon>Magnoliopsida</taxon>
        <taxon>eudicotyledons</taxon>
        <taxon>Gunneridae</taxon>
        <taxon>Pentapetalae</taxon>
        <taxon>asterids</taxon>
        <taxon>lamiids</taxon>
        <taxon>Gentianales</taxon>
        <taxon>Apocynaceae</taxon>
        <taxon>Rauvolfioideae</taxon>
        <taxon>Vinceae</taxon>
        <taxon>Catharanthinae</taxon>
        <taxon>Catharanthus</taxon>
    </lineage>
</organism>
<proteinExistence type="predicted"/>